<evidence type="ECO:0000256" key="1">
    <source>
        <dbReference type="SAM" id="MobiDB-lite"/>
    </source>
</evidence>
<feature type="compositionally biased region" description="Polar residues" evidence="1">
    <location>
        <begin position="25"/>
        <end position="39"/>
    </location>
</feature>
<dbReference type="EMBL" id="JAROCC010000007">
    <property type="protein sequence ID" value="MDN4607975.1"/>
    <property type="molecule type" value="Genomic_DNA"/>
</dbReference>
<evidence type="ECO:0008006" key="5">
    <source>
        <dbReference type="Google" id="ProtNLM"/>
    </source>
</evidence>
<proteinExistence type="predicted"/>
<name>A0ABT8JS54_9BACL</name>
<evidence type="ECO:0000313" key="3">
    <source>
        <dbReference type="EMBL" id="MDN4607975.1"/>
    </source>
</evidence>
<keyword evidence="2" id="KW-0732">Signal</keyword>
<gene>
    <name evidence="3" type="ORF">P5G49_10910</name>
</gene>
<sequence>MKVNWKLLCTGFATAVFLAACTNGETKSSEDTNPNNSEQVSDESKNETGSDQGAITEGIMSEGKLTDSDAQPFSMYVLPGYKLTSEEPGRDSLYSEENRSAFMRIETQIAEDGTYDYLLDNMQEVLIASSNGEEPVEVQDVFTTTLDEGIKNVKAFKVDTETGPVTGVLFEKDEMVIRLTIFDTTEEEYGTDFLDMGQTIR</sequence>
<organism evidence="3 4">
    <name type="scientific">Sporosarcina highlanderae</name>
    <dbReference type="NCBI Taxonomy" id="3035916"/>
    <lineage>
        <taxon>Bacteria</taxon>
        <taxon>Bacillati</taxon>
        <taxon>Bacillota</taxon>
        <taxon>Bacilli</taxon>
        <taxon>Bacillales</taxon>
        <taxon>Caryophanaceae</taxon>
        <taxon>Sporosarcina</taxon>
    </lineage>
</organism>
<accession>A0ABT8JS54</accession>
<reference evidence="3" key="1">
    <citation type="submission" date="2023-03" db="EMBL/GenBank/DDBJ databases">
        <title>MT1 and MT2 Draft Genomes of Novel Species.</title>
        <authorList>
            <person name="Venkateswaran K."/>
        </authorList>
    </citation>
    <scope>NUCLEOTIDE SEQUENCE</scope>
    <source>
        <strain evidence="3">F6_3S_P_2</strain>
    </source>
</reference>
<dbReference type="Proteomes" id="UP001175097">
    <property type="component" value="Unassembled WGS sequence"/>
</dbReference>
<dbReference type="RefSeq" id="WP_301243736.1">
    <property type="nucleotide sequence ID" value="NZ_JAROCC010000007.1"/>
</dbReference>
<feature type="chain" id="PRO_5047492697" description="Lipoprotein" evidence="2">
    <location>
        <begin position="20"/>
        <end position="201"/>
    </location>
</feature>
<dbReference type="PROSITE" id="PS51257">
    <property type="entry name" value="PROKAR_LIPOPROTEIN"/>
    <property type="match status" value="1"/>
</dbReference>
<evidence type="ECO:0000256" key="2">
    <source>
        <dbReference type="SAM" id="SignalP"/>
    </source>
</evidence>
<keyword evidence="4" id="KW-1185">Reference proteome</keyword>
<evidence type="ECO:0000313" key="4">
    <source>
        <dbReference type="Proteomes" id="UP001175097"/>
    </source>
</evidence>
<feature type="signal peptide" evidence="2">
    <location>
        <begin position="1"/>
        <end position="19"/>
    </location>
</feature>
<feature type="region of interest" description="Disordered" evidence="1">
    <location>
        <begin position="25"/>
        <end position="53"/>
    </location>
</feature>
<protein>
    <recommendedName>
        <fullName evidence="5">Lipoprotein</fullName>
    </recommendedName>
</protein>
<comment type="caution">
    <text evidence="3">The sequence shown here is derived from an EMBL/GenBank/DDBJ whole genome shotgun (WGS) entry which is preliminary data.</text>
</comment>